<dbReference type="Proteomes" id="UP000735302">
    <property type="component" value="Unassembled WGS sequence"/>
</dbReference>
<evidence type="ECO:0000313" key="2">
    <source>
        <dbReference type="Proteomes" id="UP000735302"/>
    </source>
</evidence>
<organism evidence="1 2">
    <name type="scientific">Plakobranchus ocellatus</name>
    <dbReference type="NCBI Taxonomy" id="259542"/>
    <lineage>
        <taxon>Eukaryota</taxon>
        <taxon>Metazoa</taxon>
        <taxon>Spiralia</taxon>
        <taxon>Lophotrochozoa</taxon>
        <taxon>Mollusca</taxon>
        <taxon>Gastropoda</taxon>
        <taxon>Heterobranchia</taxon>
        <taxon>Euthyneura</taxon>
        <taxon>Panpulmonata</taxon>
        <taxon>Sacoglossa</taxon>
        <taxon>Placobranchoidea</taxon>
        <taxon>Plakobranchidae</taxon>
        <taxon>Plakobranchus</taxon>
    </lineage>
</organism>
<dbReference type="GO" id="GO:0003676">
    <property type="term" value="F:nucleic acid binding"/>
    <property type="evidence" value="ECO:0007669"/>
    <property type="project" value="InterPro"/>
</dbReference>
<dbReference type="AlphaFoldDB" id="A0AAV4DKI1"/>
<dbReference type="InterPro" id="IPR012337">
    <property type="entry name" value="RNaseH-like_sf"/>
</dbReference>
<comment type="caution">
    <text evidence="1">The sequence shown here is derived from an EMBL/GenBank/DDBJ whole genome shotgun (WGS) entry which is preliminary data.</text>
</comment>
<reference evidence="1 2" key="1">
    <citation type="journal article" date="2021" name="Elife">
        <title>Chloroplast acquisition without the gene transfer in kleptoplastic sea slugs, Plakobranchus ocellatus.</title>
        <authorList>
            <person name="Maeda T."/>
            <person name="Takahashi S."/>
            <person name="Yoshida T."/>
            <person name="Shimamura S."/>
            <person name="Takaki Y."/>
            <person name="Nagai Y."/>
            <person name="Toyoda A."/>
            <person name="Suzuki Y."/>
            <person name="Arimoto A."/>
            <person name="Ishii H."/>
            <person name="Satoh N."/>
            <person name="Nishiyama T."/>
            <person name="Hasebe M."/>
            <person name="Maruyama T."/>
            <person name="Minagawa J."/>
            <person name="Obokata J."/>
            <person name="Shigenobu S."/>
        </authorList>
    </citation>
    <scope>NUCLEOTIDE SEQUENCE [LARGE SCALE GENOMIC DNA]</scope>
</reference>
<gene>
    <name evidence="1" type="ORF">PoB_007089100</name>
</gene>
<evidence type="ECO:0000313" key="1">
    <source>
        <dbReference type="EMBL" id="GFO44386.1"/>
    </source>
</evidence>
<dbReference type="EMBL" id="BLXT01007950">
    <property type="protein sequence ID" value="GFO44386.1"/>
    <property type="molecule type" value="Genomic_DNA"/>
</dbReference>
<name>A0AAV4DKI1_9GAST</name>
<keyword evidence="2" id="KW-1185">Reference proteome</keyword>
<proteinExistence type="predicted"/>
<accession>A0AAV4DKI1</accession>
<sequence length="113" mass="12714">MVMKAYSRRDRLEKIPPMINKSLKRMAIDIVGPVNPLNEAGHGFILTLMDFVIRYTEVVPVRKIDAGTVAETLVDTYNRLSVSHEVLSDQGTQAVSHCTREVYHSNFNGPVEN</sequence>
<protein>
    <submittedName>
        <fullName evidence="1">Integrase core domain</fullName>
    </submittedName>
</protein>
<dbReference type="SUPFAM" id="SSF53098">
    <property type="entry name" value="Ribonuclease H-like"/>
    <property type="match status" value="1"/>
</dbReference>
<dbReference type="Gene3D" id="3.30.420.10">
    <property type="entry name" value="Ribonuclease H-like superfamily/Ribonuclease H"/>
    <property type="match status" value="1"/>
</dbReference>
<dbReference type="InterPro" id="IPR036397">
    <property type="entry name" value="RNaseH_sf"/>
</dbReference>